<evidence type="ECO:0000313" key="4">
    <source>
        <dbReference type="Proteomes" id="UP001604335"/>
    </source>
</evidence>
<organism evidence="3 4">
    <name type="scientific">Limnothrix redekei LRLZ20PSL1</name>
    <dbReference type="NCBI Taxonomy" id="3112953"/>
    <lineage>
        <taxon>Bacteria</taxon>
        <taxon>Bacillati</taxon>
        <taxon>Cyanobacteriota</taxon>
        <taxon>Cyanophyceae</taxon>
        <taxon>Pseudanabaenales</taxon>
        <taxon>Pseudanabaenaceae</taxon>
        <taxon>Limnothrix</taxon>
    </lineage>
</organism>
<dbReference type="InterPro" id="IPR036366">
    <property type="entry name" value="PGBDSf"/>
</dbReference>
<evidence type="ECO:0000256" key="1">
    <source>
        <dbReference type="SAM" id="MobiDB-lite"/>
    </source>
</evidence>
<evidence type="ECO:0000259" key="2">
    <source>
        <dbReference type="Pfam" id="PF01471"/>
    </source>
</evidence>
<sequence>MSSNNPPAKSERPGVPASDQVVSDILRLGDRGNLVQVIQHELNMRGFDAGQPDGMFGPQTEIAVKQAQSAYGLTPDGIVGADTWERLGFTFR</sequence>
<dbReference type="Gene3D" id="1.10.101.10">
    <property type="entry name" value="PGBD-like superfamily/PGBD"/>
    <property type="match status" value="1"/>
</dbReference>
<comment type="caution">
    <text evidence="3">The sequence shown here is derived from an EMBL/GenBank/DDBJ whole genome shotgun (WGS) entry which is preliminary data.</text>
</comment>
<dbReference type="SUPFAM" id="SSF47090">
    <property type="entry name" value="PGBD-like"/>
    <property type="match status" value="1"/>
</dbReference>
<accession>A0ABW7C6L4</accession>
<dbReference type="Proteomes" id="UP001604335">
    <property type="component" value="Unassembled WGS sequence"/>
</dbReference>
<keyword evidence="4" id="KW-1185">Reference proteome</keyword>
<gene>
    <name evidence="3" type="ORF">VPK24_03530</name>
</gene>
<protein>
    <submittedName>
        <fullName evidence="3">Peptidoglycan-binding domain-containing protein</fullName>
    </submittedName>
</protein>
<evidence type="ECO:0000313" key="3">
    <source>
        <dbReference type="EMBL" id="MFG3816696.1"/>
    </source>
</evidence>
<dbReference type="RefSeq" id="WP_393010775.1">
    <property type="nucleotide sequence ID" value="NZ_JAZAQF010000021.1"/>
</dbReference>
<dbReference type="InterPro" id="IPR002477">
    <property type="entry name" value="Peptidoglycan-bd-like"/>
</dbReference>
<dbReference type="InterPro" id="IPR036365">
    <property type="entry name" value="PGBD-like_sf"/>
</dbReference>
<dbReference type="EMBL" id="JAZAQF010000021">
    <property type="protein sequence ID" value="MFG3816696.1"/>
    <property type="molecule type" value="Genomic_DNA"/>
</dbReference>
<feature type="domain" description="Peptidoglycan binding-like" evidence="2">
    <location>
        <begin position="31"/>
        <end position="87"/>
    </location>
</feature>
<reference evidence="4" key="1">
    <citation type="journal article" date="2024" name="Algal Res.">
        <title>Biochemical, toxicological and genomic investigation of a high-biomass producing Limnothrix strain isolated from Italian shallow drinking water reservoir.</title>
        <authorList>
            <person name="Simonazzi M."/>
            <person name="Shishido T.K."/>
            <person name="Delbaje E."/>
            <person name="Wahlsten M."/>
            <person name="Fewer D.P."/>
            <person name="Sivonen K."/>
            <person name="Pezzolesi L."/>
            <person name="Pistocchi R."/>
        </authorList>
    </citation>
    <scope>NUCLEOTIDE SEQUENCE [LARGE SCALE GENOMIC DNA]</scope>
    <source>
        <strain evidence="4">LRLZ20PSL1</strain>
    </source>
</reference>
<name>A0ABW7C6L4_9CYAN</name>
<proteinExistence type="predicted"/>
<feature type="region of interest" description="Disordered" evidence="1">
    <location>
        <begin position="1"/>
        <end position="20"/>
    </location>
</feature>
<dbReference type="Pfam" id="PF01471">
    <property type="entry name" value="PG_binding_1"/>
    <property type="match status" value="1"/>
</dbReference>